<name>A0A0E9LUX7_9BACT</name>
<evidence type="ECO:0000313" key="13">
    <source>
        <dbReference type="EMBL" id="GAO29054.1"/>
    </source>
</evidence>
<evidence type="ECO:0000256" key="9">
    <source>
        <dbReference type="ARBA" id="ARBA00023209"/>
    </source>
</evidence>
<keyword evidence="7" id="KW-0443">Lipid metabolism</keyword>
<evidence type="ECO:0000256" key="12">
    <source>
        <dbReference type="SAM" id="Phobius"/>
    </source>
</evidence>
<feature type="transmembrane region" description="Helical" evidence="12">
    <location>
        <begin position="136"/>
        <end position="156"/>
    </location>
</feature>
<evidence type="ECO:0000256" key="7">
    <source>
        <dbReference type="ARBA" id="ARBA00023098"/>
    </source>
</evidence>
<dbReference type="InterPro" id="IPR050324">
    <property type="entry name" value="CDP-alcohol_PTase-I"/>
</dbReference>
<dbReference type="Pfam" id="PF01066">
    <property type="entry name" value="CDP-OH_P_transf"/>
    <property type="match status" value="1"/>
</dbReference>
<reference evidence="13 14" key="1">
    <citation type="journal article" date="2015" name="Microbes Environ.">
        <title>Distribution and evolution of nitrogen fixation genes in the phylum bacteroidetes.</title>
        <authorList>
            <person name="Inoue J."/>
            <person name="Oshima K."/>
            <person name="Suda W."/>
            <person name="Sakamoto M."/>
            <person name="Iino T."/>
            <person name="Noda S."/>
            <person name="Hongoh Y."/>
            <person name="Hattori M."/>
            <person name="Ohkuma M."/>
        </authorList>
    </citation>
    <scope>NUCLEOTIDE SEQUENCE [LARGE SCALE GENOMIC DNA]</scope>
    <source>
        <strain evidence="13">JCM 15548</strain>
    </source>
</reference>
<comment type="caution">
    <text evidence="13">The sequence shown here is derived from an EMBL/GenBank/DDBJ whole genome shotgun (WGS) entry which is preliminary data.</text>
</comment>
<feature type="transmembrane region" description="Helical" evidence="12">
    <location>
        <begin position="33"/>
        <end position="55"/>
    </location>
</feature>
<feature type="transmembrane region" description="Helical" evidence="12">
    <location>
        <begin position="7"/>
        <end position="27"/>
    </location>
</feature>
<comment type="similarity">
    <text evidence="2 11">Belongs to the CDP-alcohol phosphatidyltransferase class-I family.</text>
</comment>
<evidence type="ECO:0000256" key="10">
    <source>
        <dbReference type="ARBA" id="ARBA00023264"/>
    </source>
</evidence>
<evidence type="ECO:0000256" key="8">
    <source>
        <dbReference type="ARBA" id="ARBA00023136"/>
    </source>
</evidence>
<keyword evidence="14" id="KW-1185">Reference proteome</keyword>
<dbReference type="GO" id="GO:0016020">
    <property type="term" value="C:membrane"/>
    <property type="evidence" value="ECO:0007669"/>
    <property type="project" value="UniProtKB-SubCell"/>
</dbReference>
<feature type="transmembrane region" description="Helical" evidence="12">
    <location>
        <begin position="205"/>
        <end position="233"/>
    </location>
</feature>
<dbReference type="GO" id="GO:0016780">
    <property type="term" value="F:phosphotransferase activity, for other substituted phosphate groups"/>
    <property type="evidence" value="ECO:0007669"/>
    <property type="project" value="InterPro"/>
</dbReference>
<dbReference type="STRING" id="1236989.JCM15548_11209"/>
<accession>A0A0E9LUX7</accession>
<keyword evidence="10" id="KW-1208">Phospholipid metabolism</keyword>
<keyword evidence="9" id="KW-0594">Phospholipid biosynthesis</keyword>
<evidence type="ECO:0000256" key="1">
    <source>
        <dbReference type="ARBA" id="ARBA00004141"/>
    </source>
</evidence>
<sequence length="251" mass="27239">MSIVRHIPNALTSGNLFLGTTGAYLALVGRPDLTAWCVLAAALLDFLDGFAARMLHAYSDIGKDLDSLADLVSFGVAPAAVLSAMVHFSLTGQWSGLFLTLEMTQQALVLMPFLLVVFSALRLAKFNNDERQSESFIGLTTTATGMFTVSLAYLIFKEGGWWLQLTNPWAVLAMVAVFSALLVSEIPMFSLKFKSFGWKGNENRYVLLVVSLFALVFLQVGALAVIVPAYVLYSIVLAVSIRSKISNKKAG</sequence>
<dbReference type="AlphaFoldDB" id="A0A0E9LUX7"/>
<keyword evidence="4 11" id="KW-0808">Transferase</keyword>
<dbReference type="InterPro" id="IPR043130">
    <property type="entry name" value="CDP-OH_PTrfase_TM_dom"/>
</dbReference>
<feature type="transmembrane region" description="Helical" evidence="12">
    <location>
        <begin position="168"/>
        <end position="193"/>
    </location>
</feature>
<evidence type="ECO:0000256" key="11">
    <source>
        <dbReference type="RuleBase" id="RU003750"/>
    </source>
</evidence>
<evidence type="ECO:0000256" key="3">
    <source>
        <dbReference type="ARBA" id="ARBA00022516"/>
    </source>
</evidence>
<evidence type="ECO:0000313" key="14">
    <source>
        <dbReference type="Proteomes" id="UP000032900"/>
    </source>
</evidence>
<comment type="subcellular location">
    <subcellularLocation>
        <location evidence="1">Membrane</location>
        <topology evidence="1">Multi-pass membrane protein</topology>
    </subcellularLocation>
</comment>
<dbReference type="InterPro" id="IPR048254">
    <property type="entry name" value="CDP_ALCOHOL_P_TRANSF_CS"/>
</dbReference>
<dbReference type="InterPro" id="IPR000462">
    <property type="entry name" value="CDP-OH_P_trans"/>
</dbReference>
<dbReference type="GO" id="GO:0008654">
    <property type="term" value="P:phospholipid biosynthetic process"/>
    <property type="evidence" value="ECO:0007669"/>
    <property type="project" value="UniProtKB-KW"/>
</dbReference>
<keyword evidence="5 12" id="KW-0812">Transmembrane</keyword>
<evidence type="ECO:0000256" key="4">
    <source>
        <dbReference type="ARBA" id="ARBA00022679"/>
    </source>
</evidence>
<organism evidence="13 14">
    <name type="scientific">Geofilum rubicundum JCM 15548</name>
    <dbReference type="NCBI Taxonomy" id="1236989"/>
    <lineage>
        <taxon>Bacteria</taxon>
        <taxon>Pseudomonadati</taxon>
        <taxon>Bacteroidota</taxon>
        <taxon>Bacteroidia</taxon>
        <taxon>Marinilabiliales</taxon>
        <taxon>Marinilabiliaceae</taxon>
        <taxon>Geofilum</taxon>
    </lineage>
</organism>
<dbReference type="PANTHER" id="PTHR14269">
    <property type="entry name" value="CDP-DIACYLGLYCEROL--GLYCEROL-3-PHOSPHATE 3-PHOSPHATIDYLTRANSFERASE-RELATED"/>
    <property type="match status" value="1"/>
</dbReference>
<evidence type="ECO:0000256" key="2">
    <source>
        <dbReference type="ARBA" id="ARBA00010441"/>
    </source>
</evidence>
<proteinExistence type="inferred from homology"/>
<protein>
    <submittedName>
        <fullName evidence="13">CDP-diacylglycerol-serine O-phosphatidyltransferase</fullName>
    </submittedName>
</protein>
<dbReference type="Gene3D" id="1.20.120.1760">
    <property type="match status" value="1"/>
</dbReference>
<keyword evidence="3" id="KW-0444">Lipid biosynthesis</keyword>
<keyword evidence="8 12" id="KW-0472">Membrane</keyword>
<dbReference type="Proteomes" id="UP000032900">
    <property type="component" value="Unassembled WGS sequence"/>
</dbReference>
<feature type="transmembrane region" description="Helical" evidence="12">
    <location>
        <begin position="106"/>
        <end position="124"/>
    </location>
</feature>
<dbReference type="PANTHER" id="PTHR14269:SF61">
    <property type="entry name" value="CDP-DIACYLGLYCEROL--SERINE O-PHOSPHATIDYLTRANSFERASE"/>
    <property type="match status" value="1"/>
</dbReference>
<evidence type="ECO:0000256" key="6">
    <source>
        <dbReference type="ARBA" id="ARBA00022989"/>
    </source>
</evidence>
<evidence type="ECO:0000256" key="5">
    <source>
        <dbReference type="ARBA" id="ARBA00022692"/>
    </source>
</evidence>
<dbReference type="OrthoDB" id="9777147at2"/>
<feature type="transmembrane region" description="Helical" evidence="12">
    <location>
        <begin position="67"/>
        <end position="86"/>
    </location>
</feature>
<keyword evidence="6 12" id="KW-1133">Transmembrane helix</keyword>
<dbReference type="EMBL" id="BAZW01000006">
    <property type="protein sequence ID" value="GAO29054.1"/>
    <property type="molecule type" value="Genomic_DNA"/>
</dbReference>
<dbReference type="PROSITE" id="PS00379">
    <property type="entry name" value="CDP_ALCOHOL_P_TRANSF"/>
    <property type="match status" value="1"/>
</dbReference>
<gene>
    <name evidence="13" type="ORF">JCM15548_11209</name>
</gene>